<dbReference type="SUPFAM" id="SSF46785">
    <property type="entry name" value="Winged helix' DNA-binding domain"/>
    <property type="match status" value="1"/>
</dbReference>
<dbReference type="PRINTS" id="PR00035">
    <property type="entry name" value="HTHGNTR"/>
</dbReference>
<keyword evidence="1" id="KW-0805">Transcription regulation</keyword>
<sequence>MRTPLSYTKRETNACEPRLRPLTGQDLGRRLYAIARNRLLPSETMTTRAADGGISAERVYEEIRAQVLSGRRFGGEWLREEDLASELGVSRTPVREALRRLAADGLVRHERHRGVQVLSWSVDDLEEIFTIRGLLEPFGARLAATSETLDLDALGELAEAMDHAADPDRDPEALTALNNRFHAAIVVASGSERLRSLLASIVQVPLVQSTFAHYTPTALARSLAQHHEIIEALRAGDADWAESAMRSHIRHGWVSLRERLSDPAPAGDPVEPF</sequence>
<evidence type="ECO:0000313" key="6">
    <source>
        <dbReference type="Proteomes" id="UP000307768"/>
    </source>
</evidence>
<organism evidence="5 6">
    <name type="scientific">Mumia zhuanghuii</name>
    <dbReference type="NCBI Taxonomy" id="2585211"/>
    <lineage>
        <taxon>Bacteria</taxon>
        <taxon>Bacillati</taxon>
        <taxon>Actinomycetota</taxon>
        <taxon>Actinomycetes</taxon>
        <taxon>Propionibacteriales</taxon>
        <taxon>Nocardioidaceae</taxon>
        <taxon>Mumia</taxon>
    </lineage>
</organism>
<evidence type="ECO:0000256" key="3">
    <source>
        <dbReference type="ARBA" id="ARBA00023163"/>
    </source>
</evidence>
<dbReference type="OrthoDB" id="8663149at2"/>
<dbReference type="Gene3D" id="1.10.10.10">
    <property type="entry name" value="Winged helix-like DNA-binding domain superfamily/Winged helix DNA-binding domain"/>
    <property type="match status" value="1"/>
</dbReference>
<dbReference type="Pfam" id="PF07729">
    <property type="entry name" value="FCD"/>
    <property type="match status" value="1"/>
</dbReference>
<dbReference type="PROSITE" id="PS50949">
    <property type="entry name" value="HTH_GNTR"/>
    <property type="match status" value="1"/>
</dbReference>
<dbReference type="PANTHER" id="PTHR43537:SF24">
    <property type="entry name" value="GLUCONATE OPERON TRANSCRIPTIONAL REPRESSOR"/>
    <property type="match status" value="1"/>
</dbReference>
<dbReference type="InterPro" id="IPR036390">
    <property type="entry name" value="WH_DNA-bd_sf"/>
</dbReference>
<keyword evidence="2" id="KW-0238">DNA-binding</keyword>
<dbReference type="CDD" id="cd07377">
    <property type="entry name" value="WHTH_GntR"/>
    <property type="match status" value="1"/>
</dbReference>
<proteinExistence type="predicted"/>
<protein>
    <submittedName>
        <fullName evidence="5">GntR family transcriptional regulator</fullName>
    </submittedName>
</protein>
<keyword evidence="3" id="KW-0804">Transcription</keyword>
<gene>
    <name evidence="5" type="ORF">FE697_012560</name>
</gene>
<dbReference type="SMART" id="SM00345">
    <property type="entry name" value="HTH_GNTR"/>
    <property type="match status" value="1"/>
</dbReference>
<evidence type="ECO:0000313" key="5">
    <source>
        <dbReference type="EMBL" id="KAA1422962.1"/>
    </source>
</evidence>
<dbReference type="PANTHER" id="PTHR43537">
    <property type="entry name" value="TRANSCRIPTIONAL REGULATOR, GNTR FAMILY"/>
    <property type="match status" value="1"/>
</dbReference>
<accession>A0A5Q6RY04</accession>
<name>A0A5Q6RY04_9ACTN</name>
<evidence type="ECO:0000256" key="1">
    <source>
        <dbReference type="ARBA" id="ARBA00023015"/>
    </source>
</evidence>
<comment type="caution">
    <text evidence="5">The sequence shown here is derived from an EMBL/GenBank/DDBJ whole genome shotgun (WGS) entry which is preliminary data.</text>
</comment>
<dbReference type="GO" id="GO:0003677">
    <property type="term" value="F:DNA binding"/>
    <property type="evidence" value="ECO:0007669"/>
    <property type="project" value="UniProtKB-KW"/>
</dbReference>
<dbReference type="Pfam" id="PF00392">
    <property type="entry name" value="GntR"/>
    <property type="match status" value="1"/>
</dbReference>
<evidence type="ECO:0000256" key="2">
    <source>
        <dbReference type="ARBA" id="ARBA00023125"/>
    </source>
</evidence>
<evidence type="ECO:0000259" key="4">
    <source>
        <dbReference type="PROSITE" id="PS50949"/>
    </source>
</evidence>
<dbReference type="Proteomes" id="UP000307768">
    <property type="component" value="Unassembled WGS sequence"/>
</dbReference>
<dbReference type="InterPro" id="IPR008920">
    <property type="entry name" value="TF_FadR/GntR_C"/>
</dbReference>
<dbReference type="GO" id="GO:0003700">
    <property type="term" value="F:DNA-binding transcription factor activity"/>
    <property type="evidence" value="ECO:0007669"/>
    <property type="project" value="InterPro"/>
</dbReference>
<dbReference type="SUPFAM" id="SSF48008">
    <property type="entry name" value="GntR ligand-binding domain-like"/>
    <property type="match status" value="1"/>
</dbReference>
<dbReference type="AlphaFoldDB" id="A0A5Q6RY04"/>
<dbReference type="InterPro" id="IPR000524">
    <property type="entry name" value="Tscrpt_reg_HTH_GntR"/>
</dbReference>
<feature type="domain" description="HTH gntR-type" evidence="4">
    <location>
        <begin position="53"/>
        <end position="120"/>
    </location>
</feature>
<dbReference type="EMBL" id="VDFQ02000003">
    <property type="protein sequence ID" value="KAA1422962.1"/>
    <property type="molecule type" value="Genomic_DNA"/>
</dbReference>
<dbReference type="InterPro" id="IPR036388">
    <property type="entry name" value="WH-like_DNA-bd_sf"/>
</dbReference>
<reference evidence="5 6" key="1">
    <citation type="submission" date="2019-09" db="EMBL/GenBank/DDBJ databases">
        <title>Mumia zhuanghuii sp. nov. isolated from the intestinal contents of plateau pika (Ochotona curzoniae) in the Qinghai-Tibet plateau of China.</title>
        <authorList>
            <person name="Tian Z."/>
        </authorList>
    </citation>
    <scope>NUCLEOTIDE SEQUENCE [LARGE SCALE GENOMIC DNA]</scope>
    <source>
        <strain evidence="6">350</strain>
    </source>
</reference>
<dbReference type="InterPro" id="IPR011711">
    <property type="entry name" value="GntR_C"/>
</dbReference>
<dbReference type="SMART" id="SM00895">
    <property type="entry name" value="FCD"/>
    <property type="match status" value="1"/>
</dbReference>
<dbReference type="Gene3D" id="1.20.120.530">
    <property type="entry name" value="GntR ligand-binding domain-like"/>
    <property type="match status" value="1"/>
</dbReference>